<dbReference type="RefSeq" id="WP_332077381.1">
    <property type="nucleotide sequence ID" value="NZ_JAZHBM010000001.1"/>
</dbReference>
<evidence type="ECO:0000313" key="3">
    <source>
        <dbReference type="Proteomes" id="UP001358324"/>
    </source>
</evidence>
<keyword evidence="1" id="KW-0732">Signal</keyword>
<dbReference type="PROSITE" id="PS51257">
    <property type="entry name" value="PROKAR_LIPOPROTEIN"/>
    <property type="match status" value="1"/>
</dbReference>
<gene>
    <name evidence="2" type="ORF">V3391_05420</name>
</gene>
<evidence type="ECO:0000313" key="2">
    <source>
        <dbReference type="EMBL" id="MEF3081651.1"/>
    </source>
</evidence>
<organism evidence="2 3">
    <name type="scientific">Luteimonas flava</name>
    <dbReference type="NCBI Taxonomy" id="3115822"/>
    <lineage>
        <taxon>Bacteria</taxon>
        <taxon>Pseudomonadati</taxon>
        <taxon>Pseudomonadota</taxon>
        <taxon>Gammaproteobacteria</taxon>
        <taxon>Lysobacterales</taxon>
        <taxon>Lysobacteraceae</taxon>
        <taxon>Luteimonas</taxon>
    </lineage>
</organism>
<accession>A0ABU7WEP1</accession>
<proteinExistence type="predicted"/>
<reference evidence="2 3" key="1">
    <citation type="submission" date="2024-01" db="EMBL/GenBank/DDBJ databases">
        <title>Novel species of the genus Luteimonas isolated from rivers.</title>
        <authorList>
            <person name="Lu H."/>
        </authorList>
    </citation>
    <scope>NUCLEOTIDE SEQUENCE [LARGE SCALE GENOMIC DNA]</scope>
    <source>
        <strain evidence="2 3">SMYT11W</strain>
    </source>
</reference>
<feature type="chain" id="PRO_5047063300" description="Sel1 repeat family protein" evidence="1">
    <location>
        <begin position="29"/>
        <end position="348"/>
    </location>
</feature>
<dbReference type="Proteomes" id="UP001358324">
    <property type="component" value="Unassembled WGS sequence"/>
</dbReference>
<evidence type="ECO:0000256" key="1">
    <source>
        <dbReference type="SAM" id="SignalP"/>
    </source>
</evidence>
<protein>
    <recommendedName>
        <fullName evidence="4">Sel1 repeat family protein</fullName>
    </recommendedName>
</protein>
<name>A0ABU7WEP1_9GAMM</name>
<evidence type="ECO:0008006" key="4">
    <source>
        <dbReference type="Google" id="ProtNLM"/>
    </source>
</evidence>
<feature type="signal peptide" evidence="1">
    <location>
        <begin position="1"/>
        <end position="28"/>
    </location>
</feature>
<comment type="caution">
    <text evidence="2">The sequence shown here is derived from an EMBL/GenBank/DDBJ whole genome shotgun (WGS) entry which is preliminary data.</text>
</comment>
<sequence length="348" mass="38447">MRNDMLKRYLFAAVLPMALLSACGERNADMTSHAAADAPSSAPETTSEIARIREAITLPDMPPELTAMVTDTIDNGPDPWRMTRQEVVAQFAASADAGDAGSAYIVGRRLAECHRILREDTPQSVLASYRDDLLELQQREGTPAYAVIRGNVERRFAGRVDGFADCSALTPALIEKSAQWLERAAAAGHAGARKDYPSLAMAEFQTRDGIIRDAKEAQRRQTLARGYLEDAVQAGDRQALHTYADAQHGRGPLYPEDRRAAQVYGYVQQLAFQQPRTVDPRMAALQAVVDKDRVERGGATRDETFQSLLRNGPDRYPPDAFSDAEWTEIAEEGRRIFETSFRTETPGS</sequence>
<dbReference type="EMBL" id="JAZHBM010000001">
    <property type="protein sequence ID" value="MEF3081651.1"/>
    <property type="molecule type" value="Genomic_DNA"/>
</dbReference>
<keyword evidence="3" id="KW-1185">Reference proteome</keyword>